<accession>A0ABQ2RVB1</accession>
<keyword evidence="8" id="KW-1185">Reference proteome</keyword>
<protein>
    <recommendedName>
        <fullName evidence="6">N-acetyltransferase domain-containing protein</fullName>
    </recommendedName>
</protein>
<dbReference type="Pfam" id="PF13673">
    <property type="entry name" value="Acetyltransf_10"/>
    <property type="match status" value="1"/>
</dbReference>
<name>A0ABQ2RVB1_9DEIO</name>
<dbReference type="InterPro" id="IPR016181">
    <property type="entry name" value="Acyl_CoA_acyltransferase"/>
</dbReference>
<proteinExistence type="predicted"/>
<comment type="caution">
    <text evidence="7">The sequence shown here is derived from an EMBL/GenBank/DDBJ whole genome shotgun (WGS) entry which is preliminary data.</text>
</comment>
<keyword evidence="2" id="KW-1277">Toxin-antitoxin system</keyword>
<dbReference type="EMBL" id="BMQM01000017">
    <property type="protein sequence ID" value="GGR62525.1"/>
    <property type="molecule type" value="Genomic_DNA"/>
</dbReference>
<evidence type="ECO:0000313" key="7">
    <source>
        <dbReference type="EMBL" id="GGR62525.1"/>
    </source>
</evidence>
<dbReference type="PROSITE" id="PS51186">
    <property type="entry name" value="GNAT"/>
    <property type="match status" value="1"/>
</dbReference>
<organism evidence="7 8">
    <name type="scientific">Deinococcus seoulensis</name>
    <dbReference type="NCBI Taxonomy" id="1837379"/>
    <lineage>
        <taxon>Bacteria</taxon>
        <taxon>Thermotogati</taxon>
        <taxon>Deinococcota</taxon>
        <taxon>Deinococci</taxon>
        <taxon>Deinococcales</taxon>
        <taxon>Deinococcaceae</taxon>
        <taxon>Deinococcus</taxon>
    </lineage>
</organism>
<feature type="domain" description="N-acetyltransferase" evidence="6">
    <location>
        <begin position="1"/>
        <end position="120"/>
    </location>
</feature>
<dbReference type="CDD" id="cd04301">
    <property type="entry name" value="NAT_SF"/>
    <property type="match status" value="1"/>
</dbReference>
<evidence type="ECO:0000256" key="2">
    <source>
        <dbReference type="ARBA" id="ARBA00022649"/>
    </source>
</evidence>
<keyword evidence="1" id="KW-0678">Repressor</keyword>
<evidence type="ECO:0000256" key="4">
    <source>
        <dbReference type="ARBA" id="ARBA00023315"/>
    </source>
</evidence>
<evidence type="ECO:0000259" key="6">
    <source>
        <dbReference type="PROSITE" id="PS51186"/>
    </source>
</evidence>
<reference evidence="8" key="1">
    <citation type="journal article" date="2019" name="Int. J. Syst. Evol. Microbiol.">
        <title>The Global Catalogue of Microorganisms (GCM) 10K type strain sequencing project: providing services to taxonomists for standard genome sequencing and annotation.</title>
        <authorList>
            <consortium name="The Broad Institute Genomics Platform"/>
            <consortium name="The Broad Institute Genome Sequencing Center for Infectious Disease"/>
            <person name="Wu L."/>
            <person name="Ma J."/>
        </authorList>
    </citation>
    <scope>NUCLEOTIDE SEQUENCE [LARGE SCALE GENOMIC DNA]</scope>
    <source>
        <strain evidence="8">JCM 31404</strain>
    </source>
</reference>
<evidence type="ECO:0000256" key="1">
    <source>
        <dbReference type="ARBA" id="ARBA00022491"/>
    </source>
</evidence>
<evidence type="ECO:0000313" key="8">
    <source>
        <dbReference type="Proteomes" id="UP000634308"/>
    </source>
</evidence>
<dbReference type="SUPFAM" id="SSF55729">
    <property type="entry name" value="Acyl-CoA N-acyltransferases (Nat)"/>
    <property type="match status" value="1"/>
</dbReference>
<keyword evidence="4" id="KW-0012">Acyltransferase</keyword>
<dbReference type="InterPro" id="IPR000182">
    <property type="entry name" value="GNAT_dom"/>
</dbReference>
<dbReference type="Gene3D" id="3.40.630.30">
    <property type="match status" value="1"/>
</dbReference>
<evidence type="ECO:0000256" key="3">
    <source>
        <dbReference type="ARBA" id="ARBA00022679"/>
    </source>
</evidence>
<comment type="catalytic activity">
    <reaction evidence="5">
        <text>glycyl-tRNA(Gly) + acetyl-CoA = N-acetylglycyl-tRNA(Gly) + CoA + H(+)</text>
        <dbReference type="Rhea" id="RHEA:81867"/>
        <dbReference type="Rhea" id="RHEA-COMP:9683"/>
        <dbReference type="Rhea" id="RHEA-COMP:19766"/>
        <dbReference type="ChEBI" id="CHEBI:15378"/>
        <dbReference type="ChEBI" id="CHEBI:57287"/>
        <dbReference type="ChEBI" id="CHEBI:57288"/>
        <dbReference type="ChEBI" id="CHEBI:78522"/>
        <dbReference type="ChEBI" id="CHEBI:232036"/>
    </reaction>
</comment>
<dbReference type="Proteomes" id="UP000634308">
    <property type="component" value="Unassembled WGS sequence"/>
</dbReference>
<dbReference type="PANTHER" id="PTHR36449">
    <property type="entry name" value="ACETYLTRANSFERASE-RELATED"/>
    <property type="match status" value="1"/>
</dbReference>
<keyword evidence="3" id="KW-0808">Transferase</keyword>
<dbReference type="PANTHER" id="PTHR36449:SF1">
    <property type="entry name" value="ACETYLTRANSFERASE"/>
    <property type="match status" value="1"/>
</dbReference>
<gene>
    <name evidence="7" type="ORF">GCM10008959_25670</name>
</gene>
<evidence type="ECO:0000256" key="5">
    <source>
        <dbReference type="ARBA" id="ARBA00049880"/>
    </source>
</evidence>
<sequence>MIACIALRAAQLEVDSIDRSNVIPHLTHRIVPTMHIELLAVHKDWHGRNLGTQLLDIATDTARQVSEQIGLRFITLDATPTSIAFYEKHFFQAATFQPGRESGLLLGADDTTSMLLDLMA</sequence>